<evidence type="ECO:0000313" key="2">
    <source>
        <dbReference type="Proteomes" id="UP000076532"/>
    </source>
</evidence>
<dbReference type="AlphaFoldDB" id="A0A167V626"/>
<protein>
    <submittedName>
        <fullName evidence="1">Uncharacterized protein</fullName>
    </submittedName>
</protein>
<keyword evidence="2" id="KW-1185">Reference proteome</keyword>
<dbReference type="EMBL" id="KV417898">
    <property type="protein sequence ID" value="KZP04670.1"/>
    <property type="molecule type" value="Genomic_DNA"/>
</dbReference>
<proteinExistence type="predicted"/>
<organism evidence="1 2">
    <name type="scientific">Athelia psychrophila</name>
    <dbReference type="NCBI Taxonomy" id="1759441"/>
    <lineage>
        <taxon>Eukaryota</taxon>
        <taxon>Fungi</taxon>
        <taxon>Dikarya</taxon>
        <taxon>Basidiomycota</taxon>
        <taxon>Agaricomycotina</taxon>
        <taxon>Agaricomycetes</taxon>
        <taxon>Agaricomycetidae</taxon>
        <taxon>Atheliales</taxon>
        <taxon>Atheliaceae</taxon>
        <taxon>Athelia</taxon>
    </lineage>
</organism>
<sequence>MQPGARLADLLQSALKSTEDVVEDAAATVQRLREGVMLATGTVGAAQHKIRVRRAGEEICRCVRRGWERSVERGGLLRGDGEYGGLVTGIGGRLRDWSEERERKAHVLSVYSPEVFTASLSRYYSRNGRISSRRGKVVWGRWYKPELGVIAGVDSAHTIGASGDTIDTIAGVAATHLSAKVVGVGVAGVAGADALATCDGTCSRTSTSIASVAAADILTTVDGVASVAGVDTLAKCNGTCSRTSAGVAGVAAANTLAKFEGNSTCTSTGVAGVAAAGTLASAHGVDIAHTIPASIGTVAGVAATNPSAKVVGVGVAGVEALAKFEGNSTCTSTGVASVAAADVLASTDCYERVSTYCWASEHDLEFTSNVVQRAGRSKGGKEAAYDGSSGEMHGCILGAESEMRLGHEKASCDLWAAWGP</sequence>
<gene>
    <name evidence="1" type="ORF">FIBSPDRAFT_940862</name>
</gene>
<evidence type="ECO:0000313" key="1">
    <source>
        <dbReference type="EMBL" id="KZP04670.1"/>
    </source>
</evidence>
<dbReference type="Proteomes" id="UP000076532">
    <property type="component" value="Unassembled WGS sequence"/>
</dbReference>
<reference evidence="1 2" key="1">
    <citation type="journal article" date="2016" name="Mol. Biol. Evol.">
        <title>Comparative Genomics of Early-Diverging Mushroom-Forming Fungi Provides Insights into the Origins of Lignocellulose Decay Capabilities.</title>
        <authorList>
            <person name="Nagy L.G."/>
            <person name="Riley R."/>
            <person name="Tritt A."/>
            <person name="Adam C."/>
            <person name="Daum C."/>
            <person name="Floudas D."/>
            <person name="Sun H."/>
            <person name="Yadav J.S."/>
            <person name="Pangilinan J."/>
            <person name="Larsson K.H."/>
            <person name="Matsuura K."/>
            <person name="Barry K."/>
            <person name="Labutti K."/>
            <person name="Kuo R."/>
            <person name="Ohm R.A."/>
            <person name="Bhattacharya S.S."/>
            <person name="Shirouzu T."/>
            <person name="Yoshinaga Y."/>
            <person name="Martin F.M."/>
            <person name="Grigoriev I.V."/>
            <person name="Hibbett D.S."/>
        </authorList>
    </citation>
    <scope>NUCLEOTIDE SEQUENCE [LARGE SCALE GENOMIC DNA]</scope>
    <source>
        <strain evidence="1 2">CBS 109695</strain>
    </source>
</reference>
<accession>A0A167V626</accession>
<name>A0A167V626_9AGAM</name>